<reference evidence="8 9" key="1">
    <citation type="journal article" date="2016" name="Front. Microbiol.">
        <title>Genomic Resource of Rice Seed Associated Bacteria.</title>
        <authorList>
            <person name="Midha S."/>
            <person name="Bansal K."/>
            <person name="Sharma S."/>
            <person name="Kumar N."/>
            <person name="Patil P.P."/>
            <person name="Chaudhry V."/>
            <person name="Patil P.B."/>
        </authorList>
    </citation>
    <scope>NUCLEOTIDE SEQUENCE [LARGE SCALE GENOMIC DNA]</scope>
    <source>
        <strain evidence="8 9">NS331</strain>
    </source>
</reference>
<keyword evidence="3 7" id="KW-0081">Bacteriolytic enzyme</keyword>
<dbReference type="GO" id="GO:0042742">
    <property type="term" value="P:defense response to bacterium"/>
    <property type="evidence" value="ECO:0007669"/>
    <property type="project" value="UniProtKB-KW"/>
</dbReference>
<accession>A0A147GZV5</accession>
<keyword evidence="5" id="KW-1035">Host cytoplasm</keyword>
<keyword evidence="4 7" id="KW-0378">Hydrolase</keyword>
<dbReference type="EMBL" id="LDSL01000051">
    <property type="protein sequence ID" value="KTT23230.1"/>
    <property type="molecule type" value="Genomic_DNA"/>
</dbReference>
<dbReference type="InterPro" id="IPR033907">
    <property type="entry name" value="Endolysin_autolysin"/>
</dbReference>
<dbReference type="EC" id="3.2.1.17" evidence="7"/>
<dbReference type="SUPFAM" id="SSF53955">
    <property type="entry name" value="Lysozyme-like"/>
    <property type="match status" value="1"/>
</dbReference>
<dbReference type="InterPro" id="IPR034690">
    <property type="entry name" value="Endolysin_T4_type"/>
</dbReference>
<dbReference type="Gene3D" id="1.10.530.40">
    <property type="match status" value="1"/>
</dbReference>
<dbReference type="Pfam" id="PF00959">
    <property type="entry name" value="Phage_lysozyme"/>
    <property type="match status" value="1"/>
</dbReference>
<dbReference type="Proteomes" id="UP000072741">
    <property type="component" value="Unassembled WGS sequence"/>
</dbReference>
<evidence type="ECO:0000256" key="7">
    <source>
        <dbReference type="RuleBase" id="RU003788"/>
    </source>
</evidence>
<evidence type="ECO:0000256" key="4">
    <source>
        <dbReference type="ARBA" id="ARBA00022801"/>
    </source>
</evidence>
<gene>
    <name evidence="8" type="ORF">NS331_08415</name>
</gene>
<evidence type="ECO:0000256" key="2">
    <source>
        <dbReference type="ARBA" id="ARBA00022529"/>
    </source>
</evidence>
<name>A0A147GZV5_9BURK</name>
<dbReference type="InterPro" id="IPR023347">
    <property type="entry name" value="Lysozyme_dom_sf"/>
</dbReference>
<dbReference type="InterPro" id="IPR002196">
    <property type="entry name" value="Glyco_hydro_24"/>
</dbReference>
<organism evidence="8 9">
    <name type="scientific">Pseudacidovorax intermedius</name>
    <dbReference type="NCBI Taxonomy" id="433924"/>
    <lineage>
        <taxon>Bacteria</taxon>
        <taxon>Pseudomonadati</taxon>
        <taxon>Pseudomonadota</taxon>
        <taxon>Betaproteobacteria</taxon>
        <taxon>Burkholderiales</taxon>
        <taxon>Comamonadaceae</taxon>
        <taxon>Pseudacidovorax</taxon>
    </lineage>
</organism>
<dbReference type="GO" id="GO:0003796">
    <property type="term" value="F:lysozyme activity"/>
    <property type="evidence" value="ECO:0007669"/>
    <property type="project" value="UniProtKB-EC"/>
</dbReference>
<protein>
    <recommendedName>
        <fullName evidence="7">Lysozyme</fullName>
        <ecNumber evidence="7">3.2.1.17</ecNumber>
    </recommendedName>
</protein>
<comment type="similarity">
    <text evidence="7">Belongs to the glycosyl hydrolase 24 family.</text>
</comment>
<dbReference type="PANTHER" id="PTHR38107:SF3">
    <property type="entry name" value="LYSOZYME RRRD-RELATED"/>
    <property type="match status" value="1"/>
</dbReference>
<proteinExistence type="inferred from homology"/>
<dbReference type="PANTHER" id="PTHR38107">
    <property type="match status" value="1"/>
</dbReference>
<keyword evidence="6 7" id="KW-0326">Glycosidase</keyword>
<dbReference type="InterPro" id="IPR023346">
    <property type="entry name" value="Lysozyme-like_dom_sf"/>
</dbReference>
<dbReference type="GO" id="GO:0009253">
    <property type="term" value="P:peptidoglycan catabolic process"/>
    <property type="evidence" value="ECO:0007669"/>
    <property type="project" value="InterPro"/>
</dbReference>
<dbReference type="GO" id="GO:0016998">
    <property type="term" value="P:cell wall macromolecule catabolic process"/>
    <property type="evidence" value="ECO:0007669"/>
    <property type="project" value="InterPro"/>
</dbReference>
<dbReference type="RefSeq" id="WP_242873691.1">
    <property type="nucleotide sequence ID" value="NZ_LDSL01000051.1"/>
</dbReference>
<evidence type="ECO:0000256" key="5">
    <source>
        <dbReference type="ARBA" id="ARBA00023200"/>
    </source>
</evidence>
<dbReference type="InterPro" id="IPR051018">
    <property type="entry name" value="Bacteriophage_GH24"/>
</dbReference>
<evidence type="ECO:0000313" key="8">
    <source>
        <dbReference type="EMBL" id="KTT23230.1"/>
    </source>
</evidence>
<dbReference type="AlphaFoldDB" id="A0A147GZV5"/>
<sequence>MDSAVDVMRAGPACHALNHCYEACKLLAYPDPASPLFAALRRAGFDPYNLPAVPAPFARLSGAPWTIGWGDTLDVRPGQVITQLEADVRYARRLARDFEPPAREAVRVPVSQCQWDAIVSTVYNTGPGGRGRDGILYLADGRPSTFLRKLNAGDYTGAADELPKWVRAAGQVLKGLQRRRAATRLVFLGWPVGKAIAAGEAAFP</sequence>
<dbReference type="CDD" id="cd00737">
    <property type="entry name" value="lyz_endolysin_autolysin"/>
    <property type="match status" value="1"/>
</dbReference>
<keyword evidence="9" id="KW-1185">Reference proteome</keyword>
<dbReference type="HAMAP" id="MF_04110">
    <property type="entry name" value="ENDOLYSIN_T4"/>
    <property type="match status" value="1"/>
</dbReference>
<keyword evidence="2 7" id="KW-0929">Antimicrobial</keyword>
<evidence type="ECO:0000256" key="3">
    <source>
        <dbReference type="ARBA" id="ARBA00022638"/>
    </source>
</evidence>
<evidence type="ECO:0000256" key="1">
    <source>
        <dbReference type="ARBA" id="ARBA00000632"/>
    </source>
</evidence>
<comment type="caution">
    <text evidence="8">The sequence shown here is derived from an EMBL/GenBank/DDBJ whole genome shotgun (WGS) entry which is preliminary data.</text>
</comment>
<evidence type="ECO:0000256" key="6">
    <source>
        <dbReference type="ARBA" id="ARBA00023295"/>
    </source>
</evidence>
<comment type="catalytic activity">
    <reaction evidence="1 7">
        <text>Hydrolysis of (1-&gt;4)-beta-linkages between N-acetylmuramic acid and N-acetyl-D-glucosamine residues in a peptidoglycan and between N-acetyl-D-glucosamine residues in chitodextrins.</text>
        <dbReference type="EC" id="3.2.1.17"/>
    </reaction>
</comment>
<dbReference type="GO" id="GO:0031640">
    <property type="term" value="P:killing of cells of another organism"/>
    <property type="evidence" value="ECO:0007669"/>
    <property type="project" value="UniProtKB-KW"/>
</dbReference>
<evidence type="ECO:0000313" key="9">
    <source>
        <dbReference type="Proteomes" id="UP000072741"/>
    </source>
</evidence>